<proteinExistence type="inferred from homology"/>
<gene>
    <name evidence="4" type="ORF">F889_03114</name>
</gene>
<keyword evidence="3" id="KW-0812">Transmembrane</keyword>
<evidence type="ECO:0000256" key="3">
    <source>
        <dbReference type="SAM" id="Phobius"/>
    </source>
</evidence>
<dbReference type="PROSITE" id="PS00409">
    <property type="entry name" value="PROKAR_NTER_METHYL"/>
    <property type="match status" value="1"/>
</dbReference>
<reference evidence="4 5" key="1">
    <citation type="submission" date="2013-02" db="EMBL/GenBank/DDBJ databases">
        <title>The Genome Sequence of Acinetobacter sp. NIPH 1859.</title>
        <authorList>
            <consortium name="The Broad Institute Genome Sequencing Platform"/>
            <consortium name="The Broad Institute Genome Sequencing Center for Infectious Disease"/>
            <person name="Cerqueira G."/>
            <person name="Feldgarden M."/>
            <person name="Courvalin P."/>
            <person name="Perichon B."/>
            <person name="Grillot-Courvalin C."/>
            <person name="Clermont D."/>
            <person name="Rocha E."/>
            <person name="Yoon E.-J."/>
            <person name="Nemec A."/>
            <person name="Walker B."/>
            <person name="Young S.K."/>
            <person name="Zeng Q."/>
            <person name="Gargeya S."/>
            <person name="Fitzgerald M."/>
            <person name="Haas B."/>
            <person name="Abouelleil A."/>
            <person name="Alvarado L."/>
            <person name="Arachchi H.M."/>
            <person name="Berlin A.M."/>
            <person name="Chapman S.B."/>
            <person name="Dewar J."/>
            <person name="Goldberg J."/>
            <person name="Griggs A."/>
            <person name="Gujja S."/>
            <person name="Hansen M."/>
            <person name="Howarth C."/>
            <person name="Imamovic A."/>
            <person name="Larimer J."/>
            <person name="McCowan C."/>
            <person name="Murphy C."/>
            <person name="Neiman D."/>
            <person name="Pearson M."/>
            <person name="Priest M."/>
            <person name="Roberts A."/>
            <person name="Saif S."/>
            <person name="Shea T."/>
            <person name="Sisk P."/>
            <person name="Sykes S."/>
            <person name="Wortman J."/>
            <person name="Nusbaum C."/>
            <person name="Birren B."/>
        </authorList>
    </citation>
    <scope>NUCLEOTIDE SEQUENCE [LARGE SCALE GENOMIC DNA]</scope>
    <source>
        <strain evidence="4 5">NIPH 1859</strain>
    </source>
</reference>
<feature type="transmembrane region" description="Helical" evidence="3">
    <location>
        <begin position="6"/>
        <end position="28"/>
    </location>
</feature>
<protein>
    <recommendedName>
        <fullName evidence="6">Prepilin-type N-terminal cleavage/methylation domain-containing protein</fullName>
    </recommendedName>
</protein>
<evidence type="ECO:0000313" key="5">
    <source>
        <dbReference type="Proteomes" id="UP000013009"/>
    </source>
</evidence>
<dbReference type="SUPFAM" id="SSF54523">
    <property type="entry name" value="Pili subunits"/>
    <property type="match status" value="1"/>
</dbReference>
<keyword evidence="2" id="KW-0488">Methylation</keyword>
<dbReference type="HOGENOM" id="CLU_091705_4_3_6"/>
<organism evidence="4 5">
    <name type="scientific">Acinetobacter colistiniresistens</name>
    <dbReference type="NCBI Taxonomy" id="280145"/>
    <lineage>
        <taxon>Bacteria</taxon>
        <taxon>Pseudomonadati</taxon>
        <taxon>Pseudomonadota</taxon>
        <taxon>Gammaproteobacteria</taxon>
        <taxon>Moraxellales</taxon>
        <taxon>Moraxellaceae</taxon>
        <taxon>Acinetobacter</taxon>
    </lineage>
</organism>
<dbReference type="AlphaFoldDB" id="N9R3H2"/>
<comment type="caution">
    <text evidence="4">The sequence shown here is derived from an EMBL/GenBank/DDBJ whole genome shotgun (WGS) entry which is preliminary data.</text>
</comment>
<dbReference type="PATRIC" id="fig|1217695.3.peg.3033"/>
<dbReference type="NCBIfam" id="TIGR02532">
    <property type="entry name" value="IV_pilin_GFxxxE"/>
    <property type="match status" value="1"/>
</dbReference>
<evidence type="ECO:0008006" key="6">
    <source>
        <dbReference type="Google" id="ProtNLM"/>
    </source>
</evidence>
<dbReference type="PANTHER" id="PTHR30093:SF34">
    <property type="entry name" value="PREPILIN PEPTIDASE-DEPENDENT PROTEIN D"/>
    <property type="match status" value="1"/>
</dbReference>
<keyword evidence="5" id="KW-1185">Reference proteome</keyword>
<dbReference type="Gene3D" id="3.30.700.10">
    <property type="entry name" value="Glycoprotein, Type 4 Pilin"/>
    <property type="match status" value="1"/>
</dbReference>
<dbReference type="RefSeq" id="WP_005275860.1">
    <property type="nucleotide sequence ID" value="NZ_KB850195.1"/>
</dbReference>
<dbReference type="OrthoDB" id="115249at2"/>
<dbReference type="GO" id="GO:0015628">
    <property type="term" value="P:protein secretion by the type II secretion system"/>
    <property type="evidence" value="ECO:0007669"/>
    <property type="project" value="InterPro"/>
</dbReference>
<dbReference type="GO" id="GO:0015627">
    <property type="term" value="C:type II protein secretion system complex"/>
    <property type="evidence" value="ECO:0007669"/>
    <property type="project" value="InterPro"/>
</dbReference>
<dbReference type="Proteomes" id="UP000013009">
    <property type="component" value="Unassembled WGS sequence"/>
</dbReference>
<name>N9R3H2_9GAMM</name>
<dbReference type="PRINTS" id="PR00813">
    <property type="entry name" value="BCTERIALGSPG"/>
</dbReference>
<dbReference type="PANTHER" id="PTHR30093">
    <property type="entry name" value="GENERAL SECRETION PATHWAY PROTEIN G"/>
    <property type="match status" value="1"/>
</dbReference>
<dbReference type="InterPro" id="IPR000983">
    <property type="entry name" value="Bac_GSPG_pilin"/>
</dbReference>
<sequence>MQKGFTLIELMIVVAIIGVLAAIAVPAYQKYQIRTKWASNISDIEGVKNAIRICMITTANQGALCDTLSDLQDAGFSGRVLPTPRYATGAVVLDGVVGKVNVHFQGTSEVMSLVYDADGEVDASGNMMFTKTSSDTLHTFYKTDKR</sequence>
<keyword evidence="3" id="KW-1133">Transmembrane helix</keyword>
<accession>N9R3H2</accession>
<dbReference type="EMBL" id="APRZ01000019">
    <property type="protein sequence ID" value="ENX33175.1"/>
    <property type="molecule type" value="Genomic_DNA"/>
</dbReference>
<evidence type="ECO:0000313" key="4">
    <source>
        <dbReference type="EMBL" id="ENX33175.1"/>
    </source>
</evidence>
<dbReference type="InterPro" id="IPR045584">
    <property type="entry name" value="Pilin-like"/>
</dbReference>
<evidence type="ECO:0000256" key="2">
    <source>
        <dbReference type="ARBA" id="ARBA00022481"/>
    </source>
</evidence>
<evidence type="ECO:0000256" key="1">
    <source>
        <dbReference type="ARBA" id="ARBA00005233"/>
    </source>
</evidence>
<dbReference type="InterPro" id="IPR012902">
    <property type="entry name" value="N_methyl_site"/>
</dbReference>
<keyword evidence="3" id="KW-0472">Membrane</keyword>
<dbReference type="Pfam" id="PF07963">
    <property type="entry name" value="N_methyl"/>
    <property type="match status" value="1"/>
</dbReference>
<comment type="similarity">
    <text evidence="1">Belongs to the N-Me-Phe pilin family.</text>
</comment>